<comment type="caution">
    <text evidence="5">The sequence shown here is derived from an EMBL/GenBank/DDBJ whole genome shotgun (WGS) entry which is preliminary data.</text>
</comment>
<protein>
    <submittedName>
        <fullName evidence="5">Twin-arginine translocation pathway signal protein</fullName>
    </submittedName>
</protein>
<evidence type="ECO:0000313" key="5">
    <source>
        <dbReference type="EMBL" id="OLP54802.1"/>
    </source>
</evidence>
<dbReference type="SUPFAM" id="SSF53850">
    <property type="entry name" value="Periplasmic binding protein-like II"/>
    <property type="match status" value="1"/>
</dbReference>
<dbReference type="GO" id="GO:0043190">
    <property type="term" value="C:ATP-binding cassette (ABC) transporter complex"/>
    <property type="evidence" value="ECO:0007669"/>
    <property type="project" value="InterPro"/>
</dbReference>
<feature type="signal peptide" evidence="3">
    <location>
        <begin position="1"/>
        <end position="26"/>
    </location>
</feature>
<dbReference type="RefSeq" id="WP_075635362.1">
    <property type="nucleotide sequence ID" value="NZ_MKIO01000031.1"/>
</dbReference>
<dbReference type="PIRSF" id="PIRSF002741">
    <property type="entry name" value="MppA"/>
    <property type="match status" value="1"/>
</dbReference>
<dbReference type="STRING" id="1672749.BJF92_13410"/>
<feature type="domain" description="Solute-binding protein family 5" evidence="4">
    <location>
        <begin position="71"/>
        <end position="441"/>
    </location>
</feature>
<accession>A0A1Q9AHS5</accession>
<evidence type="ECO:0000256" key="3">
    <source>
        <dbReference type="SAM" id="SignalP"/>
    </source>
</evidence>
<dbReference type="InterPro" id="IPR000914">
    <property type="entry name" value="SBP_5_dom"/>
</dbReference>
<dbReference type="GO" id="GO:0015833">
    <property type="term" value="P:peptide transport"/>
    <property type="evidence" value="ECO:0007669"/>
    <property type="project" value="TreeGrafter"/>
</dbReference>
<evidence type="ECO:0000259" key="4">
    <source>
        <dbReference type="Pfam" id="PF00496"/>
    </source>
</evidence>
<dbReference type="Pfam" id="PF00496">
    <property type="entry name" value="SBP_bac_5"/>
    <property type="match status" value="1"/>
</dbReference>
<evidence type="ECO:0000313" key="6">
    <source>
        <dbReference type="Proteomes" id="UP000186143"/>
    </source>
</evidence>
<sequence>MNIKAGFMASAMLLAQPFLLGAAAHAERVLRLDEAPIGEIDPAKATDYADTVLATNIYDTLVYPKAGGPGVEPLLATEWSIDGTSYTFKLRDGVKFHSGNALTADDVVFSLNRMVAMGQGFSSLFAGRVAKAEAVDPLTVKFTLSEPYAPFLAALVRLPIVDSKLVMQNKADGKHGEFGDYGEAFLSAHDAGSGAYKVDSQNPQSETVMVKFAGYFLPFAEKAPDRVRYRYGIEAPTVRALMSRGEHDIADLWLPPEVIRAASAEKGIKLVTEAGGATGEYIKLNTARAPLDDVHCRLALTYAFDYATTLKILKINDKYAQGIAMKGPLPSGLTGYDKDLPDYKQDMAKAKEELAKCKYDPKTSPIDIAWIAEVPARERVALLMQSSFSKLGFPVKVIKTPWALVSDQVTKPATAPHAVEIAVAAVTPDPDSLLYNMYSSKVPPTWMSAEHLKDDKVDALLEAGRTETDPAKRDVIYKELNKTLRDLAPAINAYEFTGVYTVRSAITVPKLEDKSKQTLDNFNLVFRDISVAE</sequence>
<dbReference type="Proteomes" id="UP000186143">
    <property type="component" value="Unassembled WGS sequence"/>
</dbReference>
<dbReference type="CDD" id="cd08512">
    <property type="entry name" value="PBP2_NikA_DppA_OppA_like_7"/>
    <property type="match status" value="1"/>
</dbReference>
<comment type="subcellular location">
    <subcellularLocation>
        <location evidence="1">Periplasm</location>
    </subcellularLocation>
</comment>
<gene>
    <name evidence="5" type="ORF">BJF92_13410</name>
</gene>
<dbReference type="Gene3D" id="3.10.105.10">
    <property type="entry name" value="Dipeptide-binding Protein, Domain 3"/>
    <property type="match status" value="1"/>
</dbReference>
<feature type="chain" id="PRO_5012389867" evidence="3">
    <location>
        <begin position="27"/>
        <end position="533"/>
    </location>
</feature>
<name>A0A1Q9AHS5_9HYPH</name>
<dbReference type="Gene3D" id="3.40.190.10">
    <property type="entry name" value="Periplasmic binding protein-like II"/>
    <property type="match status" value="1"/>
</dbReference>
<dbReference type="OrthoDB" id="9803988at2"/>
<dbReference type="InterPro" id="IPR039424">
    <property type="entry name" value="SBP_5"/>
</dbReference>
<dbReference type="GO" id="GO:1904680">
    <property type="term" value="F:peptide transmembrane transporter activity"/>
    <property type="evidence" value="ECO:0007669"/>
    <property type="project" value="TreeGrafter"/>
</dbReference>
<dbReference type="EMBL" id="MKIO01000031">
    <property type="protein sequence ID" value="OLP54802.1"/>
    <property type="molecule type" value="Genomic_DNA"/>
</dbReference>
<dbReference type="InterPro" id="IPR030678">
    <property type="entry name" value="Peptide/Ni-bd"/>
</dbReference>
<evidence type="ECO:0000256" key="1">
    <source>
        <dbReference type="ARBA" id="ARBA00004418"/>
    </source>
</evidence>
<evidence type="ECO:0000256" key="2">
    <source>
        <dbReference type="ARBA" id="ARBA00005695"/>
    </source>
</evidence>
<organism evidence="5 6">
    <name type="scientific">Xaviernesmea rhizosphaerae</name>
    <dbReference type="NCBI Taxonomy" id="1672749"/>
    <lineage>
        <taxon>Bacteria</taxon>
        <taxon>Pseudomonadati</taxon>
        <taxon>Pseudomonadota</taxon>
        <taxon>Alphaproteobacteria</taxon>
        <taxon>Hyphomicrobiales</taxon>
        <taxon>Rhizobiaceae</taxon>
        <taxon>Rhizobium/Agrobacterium group</taxon>
        <taxon>Xaviernesmea</taxon>
    </lineage>
</organism>
<dbReference type="GO" id="GO:0030288">
    <property type="term" value="C:outer membrane-bounded periplasmic space"/>
    <property type="evidence" value="ECO:0007669"/>
    <property type="project" value="UniProtKB-ARBA"/>
</dbReference>
<comment type="similarity">
    <text evidence="2">Belongs to the bacterial solute-binding protein 5 family.</text>
</comment>
<dbReference type="PANTHER" id="PTHR30290:SF34">
    <property type="entry name" value="ABC TRANSPORTER, PERIPLASMIC OLIGO-PEPTIDE BINDING PROTEIN, PUTATIVE-RELATED"/>
    <property type="match status" value="1"/>
</dbReference>
<dbReference type="PANTHER" id="PTHR30290">
    <property type="entry name" value="PERIPLASMIC BINDING COMPONENT OF ABC TRANSPORTER"/>
    <property type="match status" value="1"/>
</dbReference>
<dbReference type="AlphaFoldDB" id="A0A1Q9AHS5"/>
<reference evidence="5 6" key="1">
    <citation type="submission" date="2016-09" db="EMBL/GenBank/DDBJ databases">
        <title>Rhizobium sp. nov., a novel species isolated from the rice rhizosphere.</title>
        <authorList>
            <person name="Zhao J."/>
            <person name="Zhang X."/>
        </authorList>
    </citation>
    <scope>NUCLEOTIDE SEQUENCE [LARGE SCALE GENOMIC DNA]</scope>
    <source>
        <strain evidence="5 6">MH17</strain>
    </source>
</reference>
<proteinExistence type="inferred from homology"/>
<dbReference type="Gene3D" id="3.90.76.10">
    <property type="entry name" value="Dipeptide-binding Protein, Domain 1"/>
    <property type="match status" value="1"/>
</dbReference>
<keyword evidence="3" id="KW-0732">Signal</keyword>